<dbReference type="NCBIfam" id="NF000481">
    <property type="entry name" value="carbeni_gen"/>
    <property type="match status" value="1"/>
</dbReference>
<dbReference type="InterPro" id="IPR000871">
    <property type="entry name" value="Beta-lactam_class-A"/>
</dbReference>
<dbReference type="EMBL" id="JXOK01000004">
    <property type="protein sequence ID" value="KIN12458.1"/>
    <property type="molecule type" value="Genomic_DNA"/>
</dbReference>
<evidence type="ECO:0000313" key="9">
    <source>
        <dbReference type="Proteomes" id="UP000031977"/>
    </source>
</evidence>
<dbReference type="Proteomes" id="UP000031977">
    <property type="component" value="Unassembled WGS sequence"/>
</dbReference>
<evidence type="ECO:0000313" key="8">
    <source>
        <dbReference type="EMBL" id="KIN12458.1"/>
    </source>
</evidence>
<dbReference type="PANTHER" id="PTHR35333:SF3">
    <property type="entry name" value="BETA-LACTAMASE-TYPE TRANSPEPTIDASE FOLD CONTAINING PROTEIN"/>
    <property type="match status" value="1"/>
</dbReference>
<dbReference type="GO" id="GO:0030655">
    <property type="term" value="P:beta-lactam antibiotic catabolic process"/>
    <property type="evidence" value="ECO:0007669"/>
    <property type="project" value="InterPro"/>
</dbReference>
<comment type="caution">
    <text evidence="8">The sequence shown here is derived from an EMBL/GenBank/DDBJ whole genome shotgun (WGS) entry which is preliminary data.</text>
</comment>
<feature type="chain" id="PRO_5002164030" description="beta-lactamase" evidence="6">
    <location>
        <begin position="20"/>
        <end position="283"/>
    </location>
</feature>
<gene>
    <name evidence="8" type="ORF">SU60_01350</name>
</gene>
<evidence type="ECO:0000256" key="6">
    <source>
        <dbReference type="SAM" id="SignalP"/>
    </source>
</evidence>
<dbReference type="EC" id="3.5.2.6" evidence="3"/>
<evidence type="ECO:0000259" key="7">
    <source>
        <dbReference type="Pfam" id="PF13354"/>
    </source>
</evidence>
<evidence type="ECO:0000256" key="5">
    <source>
        <dbReference type="ARBA" id="ARBA00023157"/>
    </source>
</evidence>
<dbReference type="PRINTS" id="PR00118">
    <property type="entry name" value="BLACTAMASEA"/>
</dbReference>
<dbReference type="SMR" id="A0A0C3EDB5"/>
<feature type="signal peptide" evidence="6">
    <location>
        <begin position="1"/>
        <end position="19"/>
    </location>
</feature>
<dbReference type="SUPFAM" id="SSF56601">
    <property type="entry name" value="beta-lactamase/transpeptidase-like"/>
    <property type="match status" value="1"/>
</dbReference>
<evidence type="ECO:0000256" key="4">
    <source>
        <dbReference type="ARBA" id="ARBA00022729"/>
    </source>
</evidence>
<comment type="catalytic activity">
    <reaction evidence="1">
        <text>a beta-lactam + H2O = a substituted beta-amino acid</text>
        <dbReference type="Rhea" id="RHEA:20401"/>
        <dbReference type="ChEBI" id="CHEBI:15377"/>
        <dbReference type="ChEBI" id="CHEBI:35627"/>
        <dbReference type="ChEBI" id="CHEBI:140347"/>
        <dbReference type="EC" id="3.5.2.6"/>
    </reaction>
</comment>
<dbReference type="AlphaFoldDB" id="A0A0C3EDB5"/>
<evidence type="ECO:0000256" key="2">
    <source>
        <dbReference type="ARBA" id="ARBA00009009"/>
    </source>
</evidence>
<dbReference type="GO" id="GO:0046677">
    <property type="term" value="P:response to antibiotic"/>
    <property type="evidence" value="ECO:0007669"/>
    <property type="project" value="InterPro"/>
</dbReference>
<dbReference type="Pfam" id="PF13354">
    <property type="entry name" value="Beta-lactamase2"/>
    <property type="match status" value="1"/>
</dbReference>
<dbReference type="NCBIfam" id="NF033103">
    <property type="entry name" value="bla_class_A"/>
    <property type="match status" value="1"/>
</dbReference>
<comment type="similarity">
    <text evidence="2">Belongs to the class-A beta-lactamase family.</text>
</comment>
<organism evidence="8 9">
    <name type="scientific">Vibrio mytili</name>
    <dbReference type="NCBI Taxonomy" id="50718"/>
    <lineage>
        <taxon>Bacteria</taxon>
        <taxon>Pseudomonadati</taxon>
        <taxon>Pseudomonadota</taxon>
        <taxon>Gammaproteobacteria</taxon>
        <taxon>Vibrionales</taxon>
        <taxon>Vibrionaceae</taxon>
        <taxon>Vibrio</taxon>
    </lineage>
</organism>
<dbReference type="PANTHER" id="PTHR35333">
    <property type="entry name" value="BETA-LACTAMASE"/>
    <property type="match status" value="1"/>
</dbReference>
<dbReference type="OrthoDB" id="9784149at2"/>
<evidence type="ECO:0000256" key="3">
    <source>
        <dbReference type="ARBA" id="ARBA00012865"/>
    </source>
</evidence>
<feature type="domain" description="Beta-lactamase class A catalytic" evidence="7">
    <location>
        <begin position="38"/>
        <end position="254"/>
    </location>
</feature>
<dbReference type="GO" id="GO:0008800">
    <property type="term" value="F:beta-lactamase activity"/>
    <property type="evidence" value="ECO:0007669"/>
    <property type="project" value="UniProtKB-EC"/>
</dbReference>
<dbReference type="RefSeq" id="WP_041153969.1">
    <property type="nucleotide sequence ID" value="NZ_CBCRVP010000022.1"/>
</dbReference>
<keyword evidence="9" id="KW-1185">Reference proteome</keyword>
<evidence type="ECO:0000256" key="1">
    <source>
        <dbReference type="ARBA" id="ARBA00001526"/>
    </source>
</evidence>
<accession>A0A0C3EDB5</accession>
<proteinExistence type="inferred from homology"/>
<name>A0A0C3EDB5_9VIBR</name>
<sequence length="283" mass="31495">MKKLFLLMGLLVYSSASLATHLNENISNIEQQISGRIGVSIWDTQNDSHWDYRGDERFPLTGTAKTLACATMLESMDTGQLDKNATSKLVKENMVMWSPVMEKMTGESVRVEHACEAAMLMSDNTAANLVLSSVGGPDAVNLFLRRVGDNTTRLDRQEPEINEAKPGDVRDTTTPNAMVNTLESLLEGKVLAYESRLQLRIWMQDNKVSNALIRSVLPQGWSIADRSGQGGHGSRSVNAVIWKEDHKPIYITIYVTDTELSLQARDQLVAQISQLILEPYKNI</sequence>
<dbReference type="STRING" id="50718.SU60_01350"/>
<reference evidence="8 9" key="1">
    <citation type="submission" date="2015-01" db="EMBL/GenBank/DDBJ databases">
        <title>Draft genome of Vibrio mytili type strain CAIM 528.</title>
        <authorList>
            <person name="Gonzalez-Castillo A."/>
            <person name="Gomez-Gil B."/>
            <person name="Enciso-Ibarra J."/>
        </authorList>
    </citation>
    <scope>NUCLEOTIDE SEQUENCE [LARGE SCALE GENOMIC DNA]</scope>
    <source>
        <strain evidence="8 9">CAIM 528</strain>
    </source>
</reference>
<keyword evidence="5" id="KW-1015">Disulfide bond</keyword>
<dbReference type="Gene3D" id="3.40.710.10">
    <property type="entry name" value="DD-peptidase/beta-lactamase superfamily"/>
    <property type="match status" value="1"/>
</dbReference>
<dbReference type="InterPro" id="IPR058169">
    <property type="entry name" value="PSE-1/CARB-3-like"/>
</dbReference>
<protein>
    <recommendedName>
        <fullName evidence="3">beta-lactamase</fullName>
        <ecNumber evidence="3">3.5.2.6</ecNumber>
    </recommendedName>
</protein>
<dbReference type="InterPro" id="IPR012338">
    <property type="entry name" value="Beta-lactam/transpept-like"/>
</dbReference>
<dbReference type="InterPro" id="IPR045155">
    <property type="entry name" value="Beta-lactam_cat"/>
</dbReference>
<keyword evidence="4 6" id="KW-0732">Signal</keyword>